<comment type="caution">
    <text evidence="1">The sequence shown here is derived from an EMBL/GenBank/DDBJ whole genome shotgun (WGS) entry which is preliminary data.</text>
</comment>
<keyword evidence="2" id="KW-1185">Reference proteome</keyword>
<dbReference type="EMBL" id="MU394294">
    <property type="protein sequence ID" value="KAI6089703.1"/>
    <property type="molecule type" value="Genomic_DNA"/>
</dbReference>
<proteinExistence type="predicted"/>
<name>A0ACC0DAK8_9PEZI</name>
<evidence type="ECO:0000313" key="1">
    <source>
        <dbReference type="EMBL" id="KAI6089703.1"/>
    </source>
</evidence>
<evidence type="ECO:0000313" key="2">
    <source>
        <dbReference type="Proteomes" id="UP001497680"/>
    </source>
</evidence>
<accession>A0ACC0DAK8</accession>
<reference evidence="1 2" key="1">
    <citation type="journal article" date="2022" name="New Phytol.">
        <title>Ecological generalism drives hyperdiversity of secondary metabolite gene clusters in xylarialean endophytes.</title>
        <authorList>
            <person name="Franco M.E.E."/>
            <person name="Wisecaver J.H."/>
            <person name="Arnold A.E."/>
            <person name="Ju Y.M."/>
            <person name="Slot J.C."/>
            <person name="Ahrendt S."/>
            <person name="Moore L.P."/>
            <person name="Eastman K.E."/>
            <person name="Scott K."/>
            <person name="Konkel Z."/>
            <person name="Mondo S.J."/>
            <person name="Kuo A."/>
            <person name="Hayes R.D."/>
            <person name="Haridas S."/>
            <person name="Andreopoulos B."/>
            <person name="Riley R."/>
            <person name="LaButti K."/>
            <person name="Pangilinan J."/>
            <person name="Lipzen A."/>
            <person name="Amirebrahimi M."/>
            <person name="Yan J."/>
            <person name="Adam C."/>
            <person name="Keymanesh K."/>
            <person name="Ng V."/>
            <person name="Louie K."/>
            <person name="Northen T."/>
            <person name="Drula E."/>
            <person name="Henrissat B."/>
            <person name="Hsieh H.M."/>
            <person name="Youens-Clark K."/>
            <person name="Lutzoni F."/>
            <person name="Miadlikowska J."/>
            <person name="Eastwood D.C."/>
            <person name="Hamelin R.C."/>
            <person name="Grigoriev I.V."/>
            <person name="U'Ren J.M."/>
        </authorList>
    </citation>
    <scope>NUCLEOTIDE SEQUENCE [LARGE SCALE GENOMIC DNA]</scope>
    <source>
        <strain evidence="1 2">ER1909</strain>
    </source>
</reference>
<dbReference type="Proteomes" id="UP001497680">
    <property type="component" value="Unassembled WGS sequence"/>
</dbReference>
<gene>
    <name evidence="1" type="ORF">F4821DRAFT_230728</name>
</gene>
<protein>
    <submittedName>
        <fullName evidence="1">NAD(P)-binding protein</fullName>
    </submittedName>
</protein>
<organism evidence="1 2">
    <name type="scientific">Hypoxylon rubiginosum</name>
    <dbReference type="NCBI Taxonomy" id="110542"/>
    <lineage>
        <taxon>Eukaryota</taxon>
        <taxon>Fungi</taxon>
        <taxon>Dikarya</taxon>
        <taxon>Ascomycota</taxon>
        <taxon>Pezizomycotina</taxon>
        <taxon>Sordariomycetes</taxon>
        <taxon>Xylariomycetidae</taxon>
        <taxon>Xylariales</taxon>
        <taxon>Hypoxylaceae</taxon>
        <taxon>Hypoxylon</taxon>
    </lineage>
</organism>
<sequence>MSSKAYIVTGASRGLGLAVAQLLIQASHKVFLVARTEKDLQALKAQHESSVDFMAADLADLKVAPQIIDSALKAFGRIDGIVVNHGVLAPITRISESSAEEWRHAYDINVFSAVALLKEAIPELRKSKGRVVFVSSGAALSAYAGWGSYGTSKAALNHLCAHLAVEEPSITSVAISPGKVDTGMQKQIRDEGKTGMAPEIHASFVNEHETGKLLDPIKPGGVIAKLVDGATSDLNGKYIRWNAPELAKFQES</sequence>